<evidence type="ECO:0000313" key="7">
    <source>
        <dbReference type="Proteomes" id="UP000035680"/>
    </source>
</evidence>
<dbReference type="Pfam" id="PF13847">
    <property type="entry name" value="Methyltransf_31"/>
    <property type="match status" value="1"/>
</dbReference>
<dbReference type="GO" id="GO:0032259">
    <property type="term" value="P:methylation"/>
    <property type="evidence" value="ECO:0007669"/>
    <property type="project" value="UniProtKB-KW"/>
</dbReference>
<comment type="function">
    <text evidence="5">S-adenosyl-L-methionine-dependent protein-lysine N-methyltransferase that methylates elongation factor 1-alpha.</text>
</comment>
<evidence type="ECO:0000256" key="2">
    <source>
        <dbReference type="ARBA" id="ARBA00022603"/>
    </source>
</evidence>
<protein>
    <recommendedName>
        <fullName evidence="5">Protein-lysine N-methyltransferase</fullName>
        <ecNumber evidence="5">2.1.1.-</ecNumber>
    </recommendedName>
</protein>
<dbReference type="EC" id="2.1.1.-" evidence="5"/>
<dbReference type="SUPFAM" id="SSF53335">
    <property type="entry name" value="S-adenosyl-L-methionine-dependent methyltransferases"/>
    <property type="match status" value="1"/>
</dbReference>
<dbReference type="InterPro" id="IPR029063">
    <property type="entry name" value="SAM-dependent_MTases_sf"/>
</dbReference>
<keyword evidence="4 5" id="KW-0949">S-adenosyl-L-methionine</keyword>
<dbReference type="PANTHER" id="PTHR12843:SF5">
    <property type="entry name" value="EEF1A LYSINE METHYLTRANSFERASE 2"/>
    <property type="match status" value="1"/>
</dbReference>
<evidence type="ECO:0000313" key="8">
    <source>
        <dbReference type="WBParaSite" id="SVE_0480900.1"/>
    </source>
</evidence>
<dbReference type="PANTHER" id="PTHR12843">
    <property type="entry name" value="PROTEIN-LYSINE N-METHYLTRANSFERASE METTL10"/>
    <property type="match status" value="1"/>
</dbReference>
<keyword evidence="7" id="KW-1185">Reference proteome</keyword>
<evidence type="ECO:0000256" key="4">
    <source>
        <dbReference type="ARBA" id="ARBA00022691"/>
    </source>
</evidence>
<keyword evidence="1 5" id="KW-0963">Cytoplasm</keyword>
<dbReference type="WBParaSite" id="SVE_0480900.1">
    <property type="protein sequence ID" value="SVE_0480900.1"/>
    <property type="gene ID" value="SVE_0480900"/>
</dbReference>
<reference evidence="8" key="2">
    <citation type="submission" date="2015-08" db="UniProtKB">
        <authorList>
            <consortium name="WormBaseParasite"/>
        </authorList>
    </citation>
    <scope>IDENTIFICATION</scope>
</reference>
<dbReference type="InterPro" id="IPR026635">
    <property type="entry name" value="Efm4/METTL10"/>
</dbReference>
<sequence length="229" mass="26155">MNSEKYSVSDSVLGTKEFWDSRYELEIKNFEENGDEGEIWFGKNAENRILLYINQLELDKDIQFIDIGCGNGSLLRRLQDRGYKNLTGVDYSSSAIELSKRLSDNGNDNNNEIVFKVDDMLSDNHDSELIHKFNIILDKGTWDAICLSGDRGERLKCYKKNIDTFFTNDSSKVQLFIIVSCNFTKEELIELFVDDNLQFESDLPPSKTFSFGGKSGQTSTGVVFKKKTK</sequence>
<dbReference type="HAMAP" id="MF_03188">
    <property type="entry name" value="Methyltr_EFM4"/>
    <property type="match status" value="1"/>
</dbReference>
<dbReference type="GO" id="GO:0005737">
    <property type="term" value="C:cytoplasm"/>
    <property type="evidence" value="ECO:0007669"/>
    <property type="project" value="UniProtKB-SubCell"/>
</dbReference>
<reference evidence="7" key="1">
    <citation type="submission" date="2014-07" db="EMBL/GenBank/DDBJ databases">
        <authorList>
            <person name="Martin A.A"/>
            <person name="De Silva N."/>
        </authorList>
    </citation>
    <scope>NUCLEOTIDE SEQUENCE</scope>
</reference>
<proteinExistence type="inferred from homology"/>
<comment type="similarity">
    <text evidence="5">Belongs to the class I-like SAM-binding methyltransferase superfamily. EFM4 family.</text>
</comment>
<dbReference type="STRING" id="75913.A0A0K0F7L2"/>
<keyword evidence="2 5" id="KW-0489">Methyltransferase</keyword>
<keyword evidence="3 5" id="KW-0808">Transferase</keyword>
<dbReference type="GO" id="GO:0016279">
    <property type="term" value="F:protein-lysine N-methyltransferase activity"/>
    <property type="evidence" value="ECO:0007669"/>
    <property type="project" value="UniProtKB-UniRule"/>
</dbReference>
<organism evidence="7 8">
    <name type="scientific">Strongyloides venezuelensis</name>
    <name type="common">Threadworm</name>
    <dbReference type="NCBI Taxonomy" id="75913"/>
    <lineage>
        <taxon>Eukaryota</taxon>
        <taxon>Metazoa</taxon>
        <taxon>Ecdysozoa</taxon>
        <taxon>Nematoda</taxon>
        <taxon>Chromadorea</taxon>
        <taxon>Rhabditida</taxon>
        <taxon>Tylenchina</taxon>
        <taxon>Panagrolaimomorpha</taxon>
        <taxon>Strongyloidoidea</taxon>
        <taxon>Strongyloididae</taxon>
        <taxon>Strongyloides</taxon>
    </lineage>
</organism>
<dbReference type="Gene3D" id="3.40.50.150">
    <property type="entry name" value="Vaccinia Virus protein VP39"/>
    <property type="match status" value="1"/>
</dbReference>
<dbReference type="Proteomes" id="UP000035680">
    <property type="component" value="Unassembled WGS sequence"/>
</dbReference>
<evidence type="ECO:0000256" key="1">
    <source>
        <dbReference type="ARBA" id="ARBA00022490"/>
    </source>
</evidence>
<name>A0A0K0F7L2_STRVS</name>
<accession>A0A0K0F7L2</accession>
<dbReference type="InterPro" id="IPR025714">
    <property type="entry name" value="Methyltranfer_dom"/>
</dbReference>
<comment type="subcellular location">
    <subcellularLocation>
        <location evidence="5">Cytoplasm</location>
    </subcellularLocation>
</comment>
<evidence type="ECO:0000259" key="6">
    <source>
        <dbReference type="Pfam" id="PF13847"/>
    </source>
</evidence>
<dbReference type="CDD" id="cd02440">
    <property type="entry name" value="AdoMet_MTases"/>
    <property type="match status" value="1"/>
</dbReference>
<dbReference type="AlphaFoldDB" id="A0A0K0F7L2"/>
<evidence type="ECO:0000256" key="3">
    <source>
        <dbReference type="ARBA" id="ARBA00022679"/>
    </source>
</evidence>
<evidence type="ECO:0000256" key="5">
    <source>
        <dbReference type="HAMAP-Rule" id="MF_03188"/>
    </source>
</evidence>
<feature type="domain" description="Methyltransferase" evidence="6">
    <location>
        <begin position="59"/>
        <end position="196"/>
    </location>
</feature>